<dbReference type="Proteomes" id="UP000680750">
    <property type="component" value="Chromosome"/>
</dbReference>
<protein>
    <recommendedName>
        <fullName evidence="4">Acyl-CoA carboxylase epsilon subunit-like protein</fullName>
    </recommendedName>
</protein>
<evidence type="ECO:0008006" key="4">
    <source>
        <dbReference type="Google" id="ProtNLM"/>
    </source>
</evidence>
<sequence length="70" mass="7380">MSIVEEPMLRVVRGEPTAEELAALVTAIASVRAGAPAAAPAPPPLWRDPAARLGMTRRGPLAWPTSARPR</sequence>
<feature type="region of interest" description="Disordered" evidence="1">
    <location>
        <begin position="36"/>
        <end position="70"/>
    </location>
</feature>
<dbReference type="GO" id="GO:0004658">
    <property type="term" value="F:propionyl-CoA carboxylase activity"/>
    <property type="evidence" value="ECO:0007669"/>
    <property type="project" value="InterPro"/>
</dbReference>
<evidence type="ECO:0000256" key="1">
    <source>
        <dbReference type="SAM" id="MobiDB-lite"/>
    </source>
</evidence>
<dbReference type="KEGG" id="aser:Asera_24570"/>
<evidence type="ECO:0000313" key="2">
    <source>
        <dbReference type="EMBL" id="BCJ28349.1"/>
    </source>
</evidence>
<dbReference type="InterPro" id="IPR032716">
    <property type="entry name" value="ACC_epsilon"/>
</dbReference>
<dbReference type="GO" id="GO:0003989">
    <property type="term" value="F:acetyl-CoA carboxylase activity"/>
    <property type="evidence" value="ECO:0007669"/>
    <property type="project" value="InterPro"/>
</dbReference>
<accession>A0A810L0M1</accession>
<organism evidence="2 3">
    <name type="scientific">Actinocatenispora sera</name>
    <dbReference type="NCBI Taxonomy" id="390989"/>
    <lineage>
        <taxon>Bacteria</taxon>
        <taxon>Bacillati</taxon>
        <taxon>Actinomycetota</taxon>
        <taxon>Actinomycetes</taxon>
        <taxon>Micromonosporales</taxon>
        <taxon>Micromonosporaceae</taxon>
        <taxon>Actinocatenispora</taxon>
    </lineage>
</organism>
<dbReference type="EMBL" id="AP023354">
    <property type="protein sequence ID" value="BCJ28349.1"/>
    <property type="molecule type" value="Genomic_DNA"/>
</dbReference>
<proteinExistence type="predicted"/>
<keyword evidence="3" id="KW-1185">Reference proteome</keyword>
<evidence type="ECO:0000313" key="3">
    <source>
        <dbReference type="Proteomes" id="UP000680750"/>
    </source>
</evidence>
<dbReference type="AlphaFoldDB" id="A0A810L0M1"/>
<name>A0A810L0M1_9ACTN</name>
<gene>
    <name evidence="2" type="ORF">Asera_24570</name>
</gene>
<reference evidence="2" key="1">
    <citation type="submission" date="2020-08" db="EMBL/GenBank/DDBJ databases">
        <title>Whole genome shotgun sequence of Actinocatenispora sera NBRC 101916.</title>
        <authorList>
            <person name="Komaki H."/>
            <person name="Tamura T."/>
        </authorList>
    </citation>
    <scope>NUCLEOTIDE SEQUENCE</scope>
    <source>
        <strain evidence="2">NBRC 101916</strain>
    </source>
</reference>
<dbReference type="Pfam" id="PF13822">
    <property type="entry name" value="ACC_epsilon"/>
    <property type="match status" value="1"/>
</dbReference>